<dbReference type="RefSeq" id="WP_006758190.1">
    <property type="nucleotide sequence ID" value="NZ_ABLK01000055.1"/>
</dbReference>
<accession>B1T373</accession>
<proteinExistence type="predicted"/>
<reference evidence="1 2" key="1">
    <citation type="submission" date="2008-03" db="EMBL/GenBank/DDBJ databases">
        <title>Sequencing of the draft genome and assembly of Burkholderia ambifaria MEX-5.</title>
        <authorList>
            <consortium name="US DOE Joint Genome Institute (JGI-PGF)"/>
            <person name="Copeland A."/>
            <person name="Lucas S."/>
            <person name="Lapidus A."/>
            <person name="Glavina del Rio T."/>
            <person name="Dalin E."/>
            <person name="Tice H."/>
            <person name="Bruce D."/>
            <person name="Goodwin L."/>
            <person name="Pitluck S."/>
            <person name="Larimer F."/>
            <person name="Land M.L."/>
            <person name="Hauser L."/>
            <person name="Tiedje J."/>
            <person name="Richardson P."/>
        </authorList>
    </citation>
    <scope>NUCLEOTIDE SEQUENCE [LARGE SCALE GENOMIC DNA]</scope>
    <source>
        <strain evidence="1 2">MEX-5</strain>
    </source>
</reference>
<dbReference type="AlphaFoldDB" id="B1T373"/>
<sequence>MRDTLERVLTVSDIDGTLGTCLQASILLQQSLEGFAACEAVVRGGDGGARDSMGAWHGHYWIEGVCEDGYHFAADITADQFGWLPVIVLPLDAARERYQPGDDATCWFTVSNELGRMLGTVMIEK</sequence>
<evidence type="ECO:0000313" key="1">
    <source>
        <dbReference type="EMBL" id="EDT41971.1"/>
    </source>
</evidence>
<comment type="caution">
    <text evidence="1">The sequence shown here is derived from an EMBL/GenBank/DDBJ whole genome shotgun (WGS) entry which is preliminary data.</text>
</comment>
<dbReference type="Proteomes" id="UP000004814">
    <property type="component" value="Unassembled WGS sequence"/>
</dbReference>
<dbReference type="PATRIC" id="fig|396597.7.peg.5906"/>
<name>B1T373_9BURK</name>
<protein>
    <submittedName>
        <fullName evidence="1">Uncharacterized protein</fullName>
    </submittedName>
</protein>
<evidence type="ECO:0000313" key="2">
    <source>
        <dbReference type="Proteomes" id="UP000004814"/>
    </source>
</evidence>
<dbReference type="EMBL" id="ABLK01000055">
    <property type="protein sequence ID" value="EDT41971.1"/>
    <property type="molecule type" value="Genomic_DNA"/>
</dbReference>
<gene>
    <name evidence="1" type="ORF">BamMEX5DRAFT_2239</name>
</gene>
<organism evidence="1 2">
    <name type="scientific">Burkholderia ambifaria MEX-5</name>
    <dbReference type="NCBI Taxonomy" id="396597"/>
    <lineage>
        <taxon>Bacteria</taxon>
        <taxon>Pseudomonadati</taxon>
        <taxon>Pseudomonadota</taxon>
        <taxon>Betaproteobacteria</taxon>
        <taxon>Burkholderiales</taxon>
        <taxon>Burkholderiaceae</taxon>
        <taxon>Burkholderia</taxon>
        <taxon>Burkholderia cepacia complex</taxon>
    </lineage>
</organism>